<keyword evidence="2" id="KW-1185">Reference proteome</keyword>
<dbReference type="AlphaFoldDB" id="A0ABD2GWC5"/>
<gene>
    <name evidence="1" type="ORF">OYC64_010468</name>
</gene>
<name>A0ABD2GWC5_PAGBO</name>
<evidence type="ECO:0000313" key="1">
    <source>
        <dbReference type="EMBL" id="KAL3058296.1"/>
    </source>
</evidence>
<proteinExistence type="predicted"/>
<comment type="caution">
    <text evidence="1">The sequence shown here is derived from an EMBL/GenBank/DDBJ whole genome shotgun (WGS) entry which is preliminary data.</text>
</comment>
<accession>A0ABD2GWC5</accession>
<protein>
    <submittedName>
        <fullName evidence="1">Uncharacterized protein</fullName>
    </submittedName>
</protein>
<sequence>MTYKALHNVAPSYLTDLLHRHTPTRSLRSAAANLLSPPNRTNLKSWGDRAFSVAAPTLWNSLPQPMRDSSSLTTFKTSLKTHLFNTAFNH</sequence>
<organism evidence="1 2">
    <name type="scientific">Pagothenia borchgrevinki</name>
    <name type="common">Bald rockcod</name>
    <name type="synonym">Trematomus borchgrevinki</name>
    <dbReference type="NCBI Taxonomy" id="8213"/>
    <lineage>
        <taxon>Eukaryota</taxon>
        <taxon>Metazoa</taxon>
        <taxon>Chordata</taxon>
        <taxon>Craniata</taxon>
        <taxon>Vertebrata</taxon>
        <taxon>Euteleostomi</taxon>
        <taxon>Actinopterygii</taxon>
        <taxon>Neopterygii</taxon>
        <taxon>Teleostei</taxon>
        <taxon>Neoteleostei</taxon>
        <taxon>Acanthomorphata</taxon>
        <taxon>Eupercaria</taxon>
        <taxon>Perciformes</taxon>
        <taxon>Notothenioidei</taxon>
        <taxon>Nototheniidae</taxon>
        <taxon>Pagothenia</taxon>
    </lineage>
</organism>
<reference evidence="1 2" key="1">
    <citation type="journal article" date="2022" name="G3 (Bethesda)">
        <title>Evaluating Illumina-, Nanopore-, and PacBio-based genome assembly strategies with the bald notothen, Trematomus borchgrevinki.</title>
        <authorList>
            <person name="Rayamajhi N."/>
            <person name="Cheng C.C."/>
            <person name="Catchen J.M."/>
        </authorList>
    </citation>
    <scope>NUCLEOTIDE SEQUENCE [LARGE SCALE GENOMIC DNA]</scope>
    <source>
        <strain evidence="1">AGRC-2024</strain>
    </source>
</reference>
<reference evidence="1 2" key="2">
    <citation type="journal article" date="2024" name="G3 (Bethesda)">
        <title>The genome of the cryopelagic Antarctic bald notothen, Trematomus borchgrevinki.</title>
        <authorList>
            <person name="Rayamajhi N."/>
            <person name="Rivera-Colon A.G."/>
            <person name="Minhas B.F."/>
            <person name="Cheng C.C."/>
            <person name="Catchen J.M."/>
        </authorList>
    </citation>
    <scope>NUCLEOTIDE SEQUENCE [LARGE SCALE GENOMIC DNA]</scope>
    <source>
        <strain evidence="1">AGRC-2024</strain>
    </source>
</reference>
<dbReference type="Proteomes" id="UP001619887">
    <property type="component" value="Unassembled WGS sequence"/>
</dbReference>
<evidence type="ECO:0000313" key="2">
    <source>
        <dbReference type="Proteomes" id="UP001619887"/>
    </source>
</evidence>
<dbReference type="EMBL" id="JBIYXZ010002074">
    <property type="protein sequence ID" value="KAL3058296.1"/>
    <property type="molecule type" value="Genomic_DNA"/>
</dbReference>